<dbReference type="Gene3D" id="1.10.10.10">
    <property type="entry name" value="Winged helix-like DNA-binding domain superfamily/Winged helix DNA-binding domain"/>
    <property type="match status" value="1"/>
</dbReference>
<dbReference type="PANTHER" id="PTHR48111:SF73">
    <property type="entry name" value="ALKALINE PHOSPHATASE SYNTHESIS TRANSCRIPTIONAL REGULATORY PROTEIN PHOP"/>
    <property type="match status" value="1"/>
</dbReference>
<keyword evidence="11" id="KW-1185">Reference proteome</keyword>
<dbReference type="CDD" id="cd00383">
    <property type="entry name" value="trans_reg_C"/>
    <property type="match status" value="1"/>
</dbReference>
<evidence type="ECO:0000259" key="8">
    <source>
        <dbReference type="PROSITE" id="PS50110"/>
    </source>
</evidence>
<dbReference type="Proteomes" id="UP001207626">
    <property type="component" value="Unassembled WGS sequence"/>
</dbReference>
<feature type="DNA-binding region" description="OmpR/PhoB-type" evidence="7">
    <location>
        <begin position="125"/>
        <end position="221"/>
    </location>
</feature>
<dbReference type="SMART" id="SM00862">
    <property type="entry name" value="Trans_reg_C"/>
    <property type="match status" value="1"/>
</dbReference>
<dbReference type="InterPro" id="IPR001867">
    <property type="entry name" value="OmpR/PhoB-type_DNA-bd"/>
</dbReference>
<dbReference type="PROSITE" id="PS51755">
    <property type="entry name" value="OMPR_PHOB"/>
    <property type="match status" value="1"/>
</dbReference>
<proteinExistence type="predicted"/>
<evidence type="ECO:0000256" key="3">
    <source>
        <dbReference type="ARBA" id="ARBA00023015"/>
    </source>
</evidence>
<keyword evidence="2" id="KW-0902">Two-component regulatory system</keyword>
<dbReference type="InterPro" id="IPR001789">
    <property type="entry name" value="Sig_transdc_resp-reg_receiver"/>
</dbReference>
<evidence type="ECO:0000256" key="2">
    <source>
        <dbReference type="ARBA" id="ARBA00023012"/>
    </source>
</evidence>
<dbReference type="SUPFAM" id="SSF52172">
    <property type="entry name" value="CheY-like"/>
    <property type="match status" value="1"/>
</dbReference>
<evidence type="ECO:0000256" key="4">
    <source>
        <dbReference type="ARBA" id="ARBA00023125"/>
    </source>
</evidence>
<dbReference type="Pfam" id="PF00486">
    <property type="entry name" value="Trans_reg_C"/>
    <property type="match status" value="1"/>
</dbReference>
<keyword evidence="5" id="KW-0804">Transcription</keyword>
<dbReference type="Gene3D" id="6.10.250.690">
    <property type="match status" value="1"/>
</dbReference>
<evidence type="ECO:0000256" key="1">
    <source>
        <dbReference type="ARBA" id="ARBA00022553"/>
    </source>
</evidence>
<dbReference type="Gene3D" id="3.40.50.2300">
    <property type="match status" value="1"/>
</dbReference>
<dbReference type="RefSeq" id="WP_087432678.1">
    <property type="nucleotide sequence ID" value="NZ_JAMDLV010000009.1"/>
</dbReference>
<accession>A0ABT4DN63</accession>
<organism evidence="10 11">
    <name type="scientific">Paenibacillus apiarius</name>
    <dbReference type="NCBI Taxonomy" id="46240"/>
    <lineage>
        <taxon>Bacteria</taxon>
        <taxon>Bacillati</taxon>
        <taxon>Bacillota</taxon>
        <taxon>Bacilli</taxon>
        <taxon>Bacillales</taxon>
        <taxon>Paenibacillaceae</taxon>
        <taxon>Paenibacillus</taxon>
    </lineage>
</organism>
<name>A0ABT4DN63_9BACL</name>
<dbReference type="InterPro" id="IPR039420">
    <property type="entry name" value="WalR-like"/>
</dbReference>
<keyword evidence="3" id="KW-0805">Transcription regulation</keyword>
<evidence type="ECO:0000313" key="10">
    <source>
        <dbReference type="EMBL" id="MCY9518190.1"/>
    </source>
</evidence>
<feature type="modified residue" description="4-aspartylphosphate" evidence="6">
    <location>
        <position position="50"/>
    </location>
</feature>
<evidence type="ECO:0000256" key="7">
    <source>
        <dbReference type="PROSITE-ProRule" id="PRU01091"/>
    </source>
</evidence>
<keyword evidence="4 7" id="KW-0238">DNA-binding</keyword>
<dbReference type="PANTHER" id="PTHR48111">
    <property type="entry name" value="REGULATOR OF RPOS"/>
    <property type="match status" value="1"/>
</dbReference>
<dbReference type="PROSITE" id="PS50110">
    <property type="entry name" value="RESPONSE_REGULATORY"/>
    <property type="match status" value="1"/>
</dbReference>
<comment type="caution">
    <text evidence="10">The sequence shown here is derived from an EMBL/GenBank/DDBJ whole genome shotgun (WGS) entry which is preliminary data.</text>
</comment>
<dbReference type="SMART" id="SM00448">
    <property type="entry name" value="REC"/>
    <property type="match status" value="1"/>
</dbReference>
<reference evidence="10 11" key="1">
    <citation type="submission" date="2022-05" db="EMBL/GenBank/DDBJ databases">
        <title>Genome Sequencing of Bee-Associated Microbes.</title>
        <authorList>
            <person name="Dunlap C."/>
        </authorList>
    </citation>
    <scope>NUCLEOTIDE SEQUENCE [LARGE SCALE GENOMIC DNA]</scope>
    <source>
        <strain evidence="10 11">NRRL NRS-1438</strain>
    </source>
</reference>
<feature type="domain" description="Response regulatory" evidence="8">
    <location>
        <begin position="2"/>
        <end position="115"/>
    </location>
</feature>
<evidence type="ECO:0000256" key="6">
    <source>
        <dbReference type="PROSITE-ProRule" id="PRU00169"/>
    </source>
</evidence>
<dbReference type="InterPro" id="IPR011006">
    <property type="entry name" value="CheY-like_superfamily"/>
</dbReference>
<dbReference type="EMBL" id="JAMDLW010000001">
    <property type="protein sequence ID" value="MCY9518190.1"/>
    <property type="molecule type" value="Genomic_DNA"/>
</dbReference>
<evidence type="ECO:0000313" key="11">
    <source>
        <dbReference type="Proteomes" id="UP001207626"/>
    </source>
</evidence>
<protein>
    <submittedName>
        <fullName evidence="10">Response regulator transcription factor</fullName>
    </submittedName>
</protein>
<sequence length="221" mass="25664">MKILVVDDEQSISNLIRLNLEIEGYDVVVAANGEEAQQHWDERPDMIILDVMLPDTDGYQLLRAFRQQDPDIPIIMLTAKGQVNDKLLGLQLGADDYLTKPFHSTELLLRIKAIQRRLAKHQSQPAMLRVDEFTIYPHERKVYLQSREISLTYREFDLLVLLLQHKQRIFTRDELLAKVWKFDESGNTRAVDIMIQRLRKKLGSCGDKIKTVYGVGYKIDV</sequence>
<gene>
    <name evidence="10" type="ORF">M5X09_00725</name>
</gene>
<dbReference type="Pfam" id="PF00072">
    <property type="entry name" value="Response_reg"/>
    <property type="match status" value="1"/>
</dbReference>
<dbReference type="InterPro" id="IPR036388">
    <property type="entry name" value="WH-like_DNA-bd_sf"/>
</dbReference>
<evidence type="ECO:0000256" key="5">
    <source>
        <dbReference type="ARBA" id="ARBA00023163"/>
    </source>
</evidence>
<feature type="domain" description="OmpR/PhoB-type" evidence="9">
    <location>
        <begin position="125"/>
        <end position="221"/>
    </location>
</feature>
<dbReference type="CDD" id="cd17574">
    <property type="entry name" value="REC_OmpR"/>
    <property type="match status" value="1"/>
</dbReference>
<keyword evidence="1 6" id="KW-0597">Phosphoprotein</keyword>
<evidence type="ECO:0000259" key="9">
    <source>
        <dbReference type="PROSITE" id="PS51755"/>
    </source>
</evidence>